<protein>
    <submittedName>
        <fullName evidence="1">Uncharacterized protein</fullName>
    </submittedName>
</protein>
<dbReference type="EMBL" id="JAWDGP010001095">
    <property type="protein sequence ID" value="KAK3794711.1"/>
    <property type="molecule type" value="Genomic_DNA"/>
</dbReference>
<dbReference type="Proteomes" id="UP001283361">
    <property type="component" value="Unassembled WGS sequence"/>
</dbReference>
<gene>
    <name evidence="1" type="ORF">RRG08_014776</name>
</gene>
<name>A0AAE1AWT4_9GAST</name>
<keyword evidence="2" id="KW-1185">Reference proteome</keyword>
<accession>A0AAE1AWT4</accession>
<comment type="caution">
    <text evidence="1">The sequence shown here is derived from an EMBL/GenBank/DDBJ whole genome shotgun (WGS) entry which is preliminary data.</text>
</comment>
<sequence>MPVQNYGSSILYILKLFFQARDAVGRAVSQPVRPDRCRSRSLWPEARPRRPQCPVISPAGVTLPTGAARWPPQARPNHLMDRWASTPRSDLDFISISFHNFGKEDT</sequence>
<evidence type="ECO:0000313" key="1">
    <source>
        <dbReference type="EMBL" id="KAK3794711.1"/>
    </source>
</evidence>
<evidence type="ECO:0000313" key="2">
    <source>
        <dbReference type="Proteomes" id="UP001283361"/>
    </source>
</evidence>
<reference evidence="1" key="1">
    <citation type="journal article" date="2023" name="G3 (Bethesda)">
        <title>A reference genome for the long-term kleptoplast-retaining sea slug Elysia crispata morphotype clarki.</title>
        <authorList>
            <person name="Eastman K.E."/>
            <person name="Pendleton A.L."/>
            <person name="Shaikh M.A."/>
            <person name="Suttiyut T."/>
            <person name="Ogas R."/>
            <person name="Tomko P."/>
            <person name="Gavelis G."/>
            <person name="Widhalm J.R."/>
            <person name="Wisecaver J.H."/>
        </authorList>
    </citation>
    <scope>NUCLEOTIDE SEQUENCE</scope>
    <source>
        <strain evidence="1">ECLA1</strain>
    </source>
</reference>
<proteinExistence type="predicted"/>
<dbReference type="AlphaFoldDB" id="A0AAE1AWT4"/>
<organism evidence="1 2">
    <name type="scientific">Elysia crispata</name>
    <name type="common">lettuce slug</name>
    <dbReference type="NCBI Taxonomy" id="231223"/>
    <lineage>
        <taxon>Eukaryota</taxon>
        <taxon>Metazoa</taxon>
        <taxon>Spiralia</taxon>
        <taxon>Lophotrochozoa</taxon>
        <taxon>Mollusca</taxon>
        <taxon>Gastropoda</taxon>
        <taxon>Heterobranchia</taxon>
        <taxon>Euthyneura</taxon>
        <taxon>Panpulmonata</taxon>
        <taxon>Sacoglossa</taxon>
        <taxon>Placobranchoidea</taxon>
        <taxon>Plakobranchidae</taxon>
        <taxon>Elysia</taxon>
    </lineage>
</organism>